<dbReference type="PANTHER" id="PTHR33376">
    <property type="match status" value="1"/>
</dbReference>
<dbReference type="PANTHER" id="PTHR33376:SF7">
    <property type="entry name" value="C4-DICARBOXYLATE-BINDING PROTEIN DCTB"/>
    <property type="match status" value="1"/>
</dbReference>
<comment type="caution">
    <text evidence="5">The sequence shown here is derived from an EMBL/GenBank/DDBJ whole genome shotgun (WGS) entry which is preliminary data.</text>
</comment>
<dbReference type="RefSeq" id="WP_199466159.1">
    <property type="nucleotide sequence ID" value="NZ_JAEMNX010000001.1"/>
</dbReference>
<keyword evidence="6" id="KW-1185">Reference proteome</keyword>
<dbReference type="GO" id="GO:0055085">
    <property type="term" value="P:transmembrane transport"/>
    <property type="evidence" value="ECO:0007669"/>
    <property type="project" value="InterPro"/>
</dbReference>
<comment type="similarity">
    <text evidence="1">Belongs to the bacterial solute-binding protein 7 family.</text>
</comment>
<accession>A0A934JM70</accession>
<proteinExistence type="inferred from homology"/>
<protein>
    <submittedName>
        <fullName evidence="5">TRAP transporter substrate-binding protein DctP</fullName>
    </submittedName>
</protein>
<dbReference type="Gene3D" id="3.40.190.170">
    <property type="entry name" value="Bacterial extracellular solute-binding protein, family 7"/>
    <property type="match status" value="1"/>
</dbReference>
<reference evidence="5" key="1">
    <citation type="submission" date="2020-12" db="EMBL/GenBank/DDBJ databases">
        <title>Marinomonas arctica sp. nov., a psychrotolerant bacterium isolated from the Arctic.</title>
        <authorList>
            <person name="Zhang Y."/>
        </authorList>
    </citation>
    <scope>NUCLEOTIDE SEQUENCE</scope>
    <source>
        <strain evidence="5">C1424</strain>
    </source>
</reference>
<evidence type="ECO:0000313" key="6">
    <source>
        <dbReference type="Proteomes" id="UP000628710"/>
    </source>
</evidence>
<dbReference type="AlphaFoldDB" id="A0A934JM70"/>
<evidence type="ECO:0000256" key="3">
    <source>
        <dbReference type="ARBA" id="ARBA00022729"/>
    </source>
</evidence>
<dbReference type="InterPro" id="IPR018389">
    <property type="entry name" value="DctP_fam"/>
</dbReference>
<keyword evidence="2" id="KW-0813">Transport</keyword>
<dbReference type="NCBIfam" id="NF037995">
    <property type="entry name" value="TRAP_S1"/>
    <property type="match status" value="1"/>
</dbReference>
<dbReference type="CDD" id="cd13673">
    <property type="entry name" value="PBP2_TRAP_SBP_like_2"/>
    <property type="match status" value="1"/>
</dbReference>
<dbReference type="Pfam" id="PF03480">
    <property type="entry name" value="DctP"/>
    <property type="match status" value="1"/>
</dbReference>
<gene>
    <name evidence="5" type="primary">dctP</name>
    <name evidence="5" type="ORF">I8J31_00120</name>
</gene>
<feature type="chain" id="PRO_5037428028" evidence="4">
    <location>
        <begin position="26"/>
        <end position="334"/>
    </location>
</feature>
<sequence length="334" mass="36732">MNKNVLKKWSLLTSVCLAISAPLYATTLKLSHVRPEGATIDVDVRHFADDVAKATNEKIKVRIYPASALGDYTLVQERVGLGAVDMAVQPPASAADKRFQVVYMPYLVKNWTDAKKVFAPNSSLRNTVSDLYGKQDIKVLAGWPVYFGGISLNKHINNAADPTIKKGAKLRVPPVKAFQLTADNIGFIGSPLPFSEAFTAVQTGVVDGVMGSGAEGYYASFRDVTKSYLPINTHFEMWYLIINKEIFADLNKKEQDALMTAAATFEAARWKTAETDQKRNEQLLVKAGATIEPVTDQEIEETAKIVREKVWPVVIKDIGTDWANSVLDKAIGAH</sequence>
<name>A0A934JM70_9GAMM</name>
<evidence type="ECO:0000256" key="4">
    <source>
        <dbReference type="SAM" id="SignalP"/>
    </source>
</evidence>
<evidence type="ECO:0000256" key="2">
    <source>
        <dbReference type="ARBA" id="ARBA00022448"/>
    </source>
</evidence>
<dbReference type="Proteomes" id="UP000628710">
    <property type="component" value="Unassembled WGS sequence"/>
</dbReference>
<keyword evidence="3 4" id="KW-0732">Signal</keyword>
<organism evidence="5 6">
    <name type="scientific">Marinomonas transparens</name>
    <dbReference type="NCBI Taxonomy" id="2795388"/>
    <lineage>
        <taxon>Bacteria</taxon>
        <taxon>Pseudomonadati</taxon>
        <taxon>Pseudomonadota</taxon>
        <taxon>Gammaproteobacteria</taxon>
        <taxon>Oceanospirillales</taxon>
        <taxon>Oceanospirillaceae</taxon>
        <taxon>Marinomonas</taxon>
    </lineage>
</organism>
<feature type="signal peptide" evidence="4">
    <location>
        <begin position="1"/>
        <end position="25"/>
    </location>
</feature>
<dbReference type="EMBL" id="JAEMNX010000001">
    <property type="protein sequence ID" value="MBJ7536073.1"/>
    <property type="molecule type" value="Genomic_DNA"/>
</dbReference>
<evidence type="ECO:0000313" key="5">
    <source>
        <dbReference type="EMBL" id="MBJ7536073.1"/>
    </source>
</evidence>
<dbReference type="InterPro" id="IPR038404">
    <property type="entry name" value="TRAP_DctP_sf"/>
</dbReference>
<evidence type="ECO:0000256" key="1">
    <source>
        <dbReference type="ARBA" id="ARBA00009023"/>
    </source>
</evidence>